<dbReference type="AlphaFoldDB" id="A0AAV9IXJ2"/>
<gene>
    <name evidence="3" type="ORF">CDCA_CDCA10G3075</name>
</gene>
<keyword evidence="1" id="KW-0175">Coiled coil</keyword>
<proteinExistence type="predicted"/>
<keyword evidence="4" id="KW-1185">Reference proteome</keyword>
<feature type="region of interest" description="Disordered" evidence="2">
    <location>
        <begin position="345"/>
        <end position="408"/>
    </location>
</feature>
<feature type="compositionally biased region" description="Low complexity" evidence="2">
    <location>
        <begin position="295"/>
        <end position="306"/>
    </location>
</feature>
<accession>A0AAV9IXJ2</accession>
<feature type="coiled-coil region" evidence="1">
    <location>
        <begin position="107"/>
        <end position="134"/>
    </location>
</feature>
<dbReference type="Proteomes" id="UP001301350">
    <property type="component" value="Unassembled WGS sequence"/>
</dbReference>
<feature type="compositionally biased region" description="Basic and acidic residues" evidence="2">
    <location>
        <begin position="34"/>
        <end position="55"/>
    </location>
</feature>
<feature type="compositionally biased region" description="Polar residues" evidence="2">
    <location>
        <begin position="267"/>
        <end position="294"/>
    </location>
</feature>
<name>A0AAV9IXJ2_CYACA</name>
<protein>
    <submittedName>
        <fullName evidence="3">Uncharacterized protein</fullName>
    </submittedName>
</protein>
<feature type="region of interest" description="Disordered" evidence="2">
    <location>
        <begin position="259"/>
        <end position="317"/>
    </location>
</feature>
<feature type="region of interest" description="Disordered" evidence="2">
    <location>
        <begin position="1"/>
        <end position="59"/>
    </location>
</feature>
<feature type="compositionally biased region" description="Pro residues" evidence="2">
    <location>
        <begin position="385"/>
        <end position="397"/>
    </location>
</feature>
<organism evidence="3 4">
    <name type="scientific">Cyanidium caldarium</name>
    <name type="common">Red alga</name>
    <dbReference type="NCBI Taxonomy" id="2771"/>
    <lineage>
        <taxon>Eukaryota</taxon>
        <taxon>Rhodophyta</taxon>
        <taxon>Bangiophyceae</taxon>
        <taxon>Cyanidiales</taxon>
        <taxon>Cyanidiaceae</taxon>
        <taxon>Cyanidium</taxon>
    </lineage>
</organism>
<feature type="region of interest" description="Disordered" evidence="2">
    <location>
        <begin position="139"/>
        <end position="162"/>
    </location>
</feature>
<dbReference type="EMBL" id="JANCYW010000010">
    <property type="protein sequence ID" value="KAK4537050.1"/>
    <property type="molecule type" value="Genomic_DNA"/>
</dbReference>
<comment type="caution">
    <text evidence="3">The sequence shown here is derived from an EMBL/GenBank/DDBJ whole genome shotgun (WGS) entry which is preliminary data.</text>
</comment>
<reference evidence="3 4" key="1">
    <citation type="submission" date="2022-07" db="EMBL/GenBank/DDBJ databases">
        <title>Genome-wide signatures of adaptation to extreme environments.</title>
        <authorList>
            <person name="Cho C.H."/>
            <person name="Yoon H.S."/>
        </authorList>
    </citation>
    <scope>NUCLEOTIDE SEQUENCE [LARGE SCALE GENOMIC DNA]</scope>
    <source>
        <strain evidence="3 4">DBV 063 E5</strain>
    </source>
</reference>
<sequence>MASPTGAGWSYGERQRSEESTGSRPSGRATPESTRSDVRSRSLHAHTAEDSRSGDPKNAALGAEARELIALRHAELVAQLRAVMAELQVEEQHRKGIGKLFRAPAKRRESRTRTEQLQRRREELKAVIRELAQFLMEADGPVRASGPTGETAAAPTPPPAPYADLTLAQLRHQSIEQSERLRAVDAEIRRRQRERHTAGPNRDHDDVALTNLHFERMQINERIGQLADAMLQTEDDEVAAIMPQSSSFEEDAAAAAAAAAAAEAASPRTSTPDANAATPRTTSTLERVSREPTQASEASGEANASAEEAESRCPSRSVWDRVSGTLASTAADTWHTTASALGATFIRSGSEEGRRRTRSLSPPPRQYRRNRNEHDAEGDSGDETNPPPSAEQPPPRSPRQQRHQWQARERAQLFDRRGRATMPPLPPPHANSTAAPLPRRYTDAQVRRRVEEAKLRLAQRGDNLNALHSSAEEMEEEAHEFERLTAALASRYRRRSVAPWESMF</sequence>
<feature type="coiled-coil region" evidence="1">
    <location>
        <begin position="464"/>
        <end position="491"/>
    </location>
</feature>
<evidence type="ECO:0000256" key="2">
    <source>
        <dbReference type="SAM" id="MobiDB-lite"/>
    </source>
</evidence>
<evidence type="ECO:0000256" key="1">
    <source>
        <dbReference type="SAM" id="Coils"/>
    </source>
</evidence>
<evidence type="ECO:0000313" key="4">
    <source>
        <dbReference type="Proteomes" id="UP001301350"/>
    </source>
</evidence>
<evidence type="ECO:0000313" key="3">
    <source>
        <dbReference type="EMBL" id="KAK4537050.1"/>
    </source>
</evidence>